<dbReference type="Gene3D" id="2.40.30.170">
    <property type="match status" value="1"/>
</dbReference>
<dbReference type="Gene3D" id="2.40.50.100">
    <property type="match status" value="1"/>
</dbReference>
<name>A0A2N9LL52_9BACT</name>
<feature type="region of interest" description="Disordered" evidence="2">
    <location>
        <begin position="370"/>
        <end position="435"/>
    </location>
</feature>
<comment type="similarity">
    <text evidence="1">Belongs to the membrane fusion protein (MFP) (TC 8.A.1) family.</text>
</comment>
<dbReference type="Pfam" id="PF25917">
    <property type="entry name" value="BSH_RND"/>
    <property type="match status" value="1"/>
</dbReference>
<dbReference type="PANTHER" id="PTHR30469:SF39">
    <property type="entry name" value="SLL0180 PROTEIN"/>
    <property type="match status" value="1"/>
</dbReference>
<dbReference type="EMBL" id="OKRB01000099">
    <property type="protein sequence ID" value="SPE23981.1"/>
    <property type="molecule type" value="Genomic_DNA"/>
</dbReference>
<dbReference type="NCBIfam" id="TIGR01730">
    <property type="entry name" value="RND_mfp"/>
    <property type="match status" value="1"/>
</dbReference>
<proteinExistence type="inferred from homology"/>
<evidence type="ECO:0000256" key="2">
    <source>
        <dbReference type="SAM" id="MobiDB-lite"/>
    </source>
</evidence>
<dbReference type="Gene3D" id="1.10.287.470">
    <property type="entry name" value="Helix hairpin bin"/>
    <property type="match status" value="1"/>
</dbReference>
<dbReference type="InterPro" id="IPR058625">
    <property type="entry name" value="MdtA-like_BSH"/>
</dbReference>
<dbReference type="Gene3D" id="2.40.420.20">
    <property type="match status" value="1"/>
</dbReference>
<evidence type="ECO:0000259" key="4">
    <source>
        <dbReference type="Pfam" id="PF25989"/>
    </source>
</evidence>
<feature type="compositionally biased region" description="Polar residues" evidence="2">
    <location>
        <begin position="394"/>
        <end position="406"/>
    </location>
</feature>
<gene>
    <name evidence="5" type="ORF">SBA5_410023</name>
</gene>
<feature type="compositionally biased region" description="Low complexity" evidence="2">
    <location>
        <begin position="376"/>
        <end position="393"/>
    </location>
</feature>
<evidence type="ECO:0000256" key="1">
    <source>
        <dbReference type="ARBA" id="ARBA00009477"/>
    </source>
</evidence>
<dbReference type="SUPFAM" id="SSF111369">
    <property type="entry name" value="HlyD-like secretion proteins"/>
    <property type="match status" value="1"/>
</dbReference>
<dbReference type="PROSITE" id="PS51257">
    <property type="entry name" value="PROKAR_LIPOPROTEIN"/>
    <property type="match status" value="1"/>
</dbReference>
<dbReference type="GO" id="GO:0015562">
    <property type="term" value="F:efflux transmembrane transporter activity"/>
    <property type="evidence" value="ECO:0007669"/>
    <property type="project" value="TreeGrafter"/>
</dbReference>
<reference evidence="6" key="1">
    <citation type="submission" date="2018-02" db="EMBL/GenBank/DDBJ databases">
        <authorList>
            <person name="Hausmann B."/>
        </authorList>
    </citation>
    <scope>NUCLEOTIDE SEQUENCE [LARGE SCALE GENOMIC DNA]</scope>
    <source>
        <strain evidence="6">Peat soil MAG SbA5</strain>
    </source>
</reference>
<evidence type="ECO:0000259" key="3">
    <source>
        <dbReference type="Pfam" id="PF25917"/>
    </source>
</evidence>
<feature type="domain" description="Multidrug resistance protein MdtA-like barrel-sandwich hybrid" evidence="3">
    <location>
        <begin position="66"/>
        <end position="206"/>
    </location>
</feature>
<protein>
    <submittedName>
        <fullName evidence="5">Secretion protein HlyD</fullName>
    </submittedName>
</protein>
<evidence type="ECO:0000313" key="5">
    <source>
        <dbReference type="EMBL" id="SPE23981.1"/>
    </source>
</evidence>
<dbReference type="InterPro" id="IPR006143">
    <property type="entry name" value="RND_pump_MFP"/>
</dbReference>
<sequence length="435" mass="46637">MTQSRFSRIPIIVCWVLAGLVATGCNKKPAAAAGPEMQGFPVQTVTVAMQPVAQSSEYVATIKSRRSATISPQVSGQLTEILVHSGDQVKTGEVLMEIDPRQQQANVAALLATERQKKAVYDYDTIEQDRQKKLFEAGVTSRDAYDQAQQAYENAKADYEAAAGNRKTQEQLLAYYTVRAPYAGIVGDVPVHVGDYVSQSGSPPTLLTTVDENKDLEAYIYIPTERSSEIHRGLGVDLTDNSGKLLQKTKIDFVSPEVDSNLQGILAKAPVQPSPEMLRNAEMVKAKVIWSTKPMAVVPVLAVAQQGEQSFVFEVKQQNGMTVAHRAPVTLGSTVGNNYSIVSGLSAGDRVIITGMQFLVDGMPVILLPGPPQPPASQGKGAAAPAKSGGAQSMNSGAQAQKGVTSRTAAAHRHHKEHRRALARKSKPAQRVTVS</sequence>
<dbReference type="Pfam" id="PF25989">
    <property type="entry name" value="YknX_C"/>
    <property type="match status" value="1"/>
</dbReference>
<dbReference type="GO" id="GO:1990281">
    <property type="term" value="C:efflux pump complex"/>
    <property type="evidence" value="ECO:0007669"/>
    <property type="project" value="TreeGrafter"/>
</dbReference>
<organism evidence="5 6">
    <name type="scientific">Candidatus Sulfuritelmatomonas gaucii</name>
    <dbReference type="NCBI Taxonomy" id="2043161"/>
    <lineage>
        <taxon>Bacteria</taxon>
        <taxon>Pseudomonadati</taxon>
        <taxon>Acidobacteriota</taxon>
        <taxon>Terriglobia</taxon>
        <taxon>Terriglobales</taxon>
        <taxon>Acidobacteriaceae</taxon>
        <taxon>Candidatus Sulfuritelmatomonas</taxon>
    </lineage>
</organism>
<feature type="compositionally biased region" description="Basic residues" evidence="2">
    <location>
        <begin position="410"/>
        <end position="428"/>
    </location>
</feature>
<evidence type="ECO:0000313" key="6">
    <source>
        <dbReference type="Proteomes" id="UP000239735"/>
    </source>
</evidence>
<dbReference type="InterPro" id="IPR058637">
    <property type="entry name" value="YknX-like_C"/>
</dbReference>
<accession>A0A2N9LL52</accession>
<dbReference type="PANTHER" id="PTHR30469">
    <property type="entry name" value="MULTIDRUG RESISTANCE PROTEIN MDTA"/>
    <property type="match status" value="1"/>
</dbReference>
<dbReference type="Proteomes" id="UP000239735">
    <property type="component" value="Unassembled WGS sequence"/>
</dbReference>
<dbReference type="AlphaFoldDB" id="A0A2N9LL52"/>
<feature type="domain" description="YknX-like C-terminal permuted SH3-like" evidence="4">
    <location>
        <begin position="297"/>
        <end position="366"/>
    </location>
</feature>